<name>A0A5B9NHZ1_9CAUD</name>
<evidence type="ECO:0000313" key="1">
    <source>
        <dbReference type="EMBL" id="QEG11956.1"/>
    </source>
</evidence>
<organism evidence="1 2">
    <name type="scientific">Klebsiella phage vB_KpnS_Domnhall</name>
    <dbReference type="NCBI Taxonomy" id="2591369"/>
    <lineage>
        <taxon>Viruses</taxon>
        <taxon>Duplodnaviria</taxon>
        <taxon>Heunggongvirae</taxon>
        <taxon>Uroviricota</taxon>
        <taxon>Caudoviricetes</taxon>
        <taxon>Drexlerviridae</taxon>
        <taxon>Webervirus</taxon>
        <taxon>Webervirus domnhall</taxon>
    </lineage>
</organism>
<proteinExistence type="predicted"/>
<evidence type="ECO:0000313" key="2">
    <source>
        <dbReference type="Proteomes" id="UP000322242"/>
    </source>
</evidence>
<sequence length="61" mass="6844">MCIVHASMQFVAHHETLNHHIAQNETITINHESSKVITGESDAITAYSTIPNGWNNRQSEE</sequence>
<dbReference type="EMBL" id="MN013075">
    <property type="protein sequence ID" value="QEG11956.1"/>
    <property type="molecule type" value="Genomic_DNA"/>
</dbReference>
<keyword evidence="2" id="KW-1185">Reference proteome</keyword>
<gene>
    <name evidence="1" type="ORF">DOMN_65</name>
</gene>
<accession>A0A5B9NHZ1</accession>
<dbReference type="Proteomes" id="UP000322242">
    <property type="component" value="Segment"/>
</dbReference>
<reference evidence="1 2" key="1">
    <citation type="submission" date="2019-04" db="EMBL/GenBank/DDBJ databases">
        <authorList>
            <person name="Sirrine M.R."/>
            <person name="Thurgood T.L."/>
            <person name="Sharma R."/>
            <person name="Wilkey A."/>
            <person name="Kruger J.L."/>
            <person name="Arens D.K."/>
            <person name="Thompson D.W."/>
            <person name="Casjens S."/>
            <person name="Grose J.H."/>
        </authorList>
    </citation>
    <scope>NUCLEOTIDE SEQUENCE [LARGE SCALE GENOMIC DNA]</scope>
</reference>
<protein>
    <submittedName>
        <fullName evidence="1">Uncharacterized protein</fullName>
    </submittedName>
</protein>